<gene>
    <name evidence="2" type="ORF">EV421DRAFT_1037251</name>
</gene>
<dbReference type="GO" id="GO:0016810">
    <property type="term" value="F:hydrolase activity, acting on carbon-nitrogen (but not peptide) bonds"/>
    <property type="evidence" value="ECO:0007669"/>
    <property type="project" value="InterPro"/>
</dbReference>
<name>A0AA39JYY0_9AGAR</name>
<dbReference type="AlphaFoldDB" id="A0AA39JYY0"/>
<evidence type="ECO:0000259" key="1">
    <source>
        <dbReference type="Pfam" id="PF01979"/>
    </source>
</evidence>
<dbReference type="Proteomes" id="UP001175226">
    <property type="component" value="Unassembled WGS sequence"/>
</dbReference>
<comment type="caution">
    <text evidence="2">The sequence shown here is derived from an EMBL/GenBank/DDBJ whole genome shotgun (WGS) entry which is preliminary data.</text>
</comment>
<keyword evidence="3" id="KW-1185">Reference proteome</keyword>
<evidence type="ECO:0000313" key="2">
    <source>
        <dbReference type="EMBL" id="KAK0451506.1"/>
    </source>
</evidence>
<dbReference type="Pfam" id="PF01979">
    <property type="entry name" value="Amidohydro_1"/>
    <property type="match status" value="1"/>
</dbReference>
<reference evidence="2" key="1">
    <citation type="submission" date="2023-06" db="EMBL/GenBank/DDBJ databases">
        <authorList>
            <consortium name="Lawrence Berkeley National Laboratory"/>
            <person name="Ahrendt S."/>
            <person name="Sahu N."/>
            <person name="Indic B."/>
            <person name="Wong-Bajracharya J."/>
            <person name="Merenyi Z."/>
            <person name="Ke H.-M."/>
            <person name="Monk M."/>
            <person name="Kocsube S."/>
            <person name="Drula E."/>
            <person name="Lipzen A."/>
            <person name="Balint B."/>
            <person name="Henrissat B."/>
            <person name="Andreopoulos B."/>
            <person name="Martin F.M."/>
            <person name="Harder C.B."/>
            <person name="Rigling D."/>
            <person name="Ford K.L."/>
            <person name="Foster G.D."/>
            <person name="Pangilinan J."/>
            <person name="Papanicolaou A."/>
            <person name="Barry K."/>
            <person name="LaButti K."/>
            <person name="Viragh M."/>
            <person name="Koriabine M."/>
            <person name="Yan M."/>
            <person name="Riley R."/>
            <person name="Champramary S."/>
            <person name="Plett K.L."/>
            <person name="Tsai I.J."/>
            <person name="Slot J."/>
            <person name="Sipos G."/>
            <person name="Plett J."/>
            <person name="Nagy L.G."/>
            <person name="Grigoriev I.V."/>
        </authorList>
    </citation>
    <scope>NUCLEOTIDE SEQUENCE</scope>
    <source>
        <strain evidence="2">FPL87.14</strain>
    </source>
</reference>
<dbReference type="Gene3D" id="3.20.20.140">
    <property type="entry name" value="Metal-dependent hydrolases"/>
    <property type="match status" value="1"/>
</dbReference>
<protein>
    <recommendedName>
        <fullName evidence="1">Amidohydrolase-related domain-containing protein</fullName>
    </recommendedName>
</protein>
<feature type="domain" description="Amidohydrolase-related" evidence="1">
    <location>
        <begin position="85"/>
        <end position="395"/>
    </location>
</feature>
<dbReference type="EMBL" id="JAUEPT010000005">
    <property type="protein sequence ID" value="KAK0451506.1"/>
    <property type="molecule type" value="Genomic_DNA"/>
</dbReference>
<dbReference type="Gene3D" id="2.30.40.10">
    <property type="entry name" value="Urease, subunit C, domain 1"/>
    <property type="match status" value="1"/>
</dbReference>
<proteinExistence type="predicted"/>
<dbReference type="InterPro" id="IPR051781">
    <property type="entry name" value="Metallo-dep_Hydrolase"/>
</dbReference>
<accession>A0AA39JYY0</accession>
<sequence>MQTIDIHLLIIYGHHQHVHTTSSSLSMDADRNGDVFTILAGRLFNPSIEDFVDSQLITVSKRTGLIVDVHDYTAGTVNIDLRHLTVLPGFVDAHVHMFLHSYSETSWTDQLTKESLAERTIRATVHARKTLLAGFTTVRDLGTEGAGDADLALRQCLAGPNPIIPGPRYFCANRALVATGSYGPKSSIHPHSEGIEGVTGAEVVDGIDECIKAVRRQVGAGVDWIKIYADYSARSRIASVSPAIGARAIPTFTYSEIEAMVQTAHALGVKVAGHAKTAEAVSNLLNAGADSIEHGSEIYKDASLMGAFCDSQSTMWIPTLAVYHEMRHVSPQGWEDAQTSFRRALGMGMDNIACGGDTGPFPHGDNALEMKLMVRVGAPWKTVLRWATLGGWKCIRPMNWEEDQNGATGDNDIRFGTVKAGWAADLVALEGNLEDDFEGTLDRVSFVMRGGKVYKLDGKAVDGT</sequence>
<dbReference type="InterPro" id="IPR006680">
    <property type="entry name" value="Amidohydro-rel"/>
</dbReference>
<dbReference type="PANTHER" id="PTHR43135:SF3">
    <property type="entry name" value="ALPHA-D-RIBOSE 1-METHYLPHOSPHONATE 5-TRIPHOSPHATE DIPHOSPHATASE"/>
    <property type="match status" value="1"/>
</dbReference>
<dbReference type="InterPro" id="IPR057744">
    <property type="entry name" value="OTAase-like"/>
</dbReference>
<dbReference type="SUPFAM" id="SSF51556">
    <property type="entry name" value="Metallo-dependent hydrolases"/>
    <property type="match status" value="1"/>
</dbReference>
<dbReference type="SUPFAM" id="SSF51338">
    <property type="entry name" value="Composite domain of metallo-dependent hydrolases"/>
    <property type="match status" value="1"/>
</dbReference>
<dbReference type="InterPro" id="IPR011059">
    <property type="entry name" value="Metal-dep_hydrolase_composite"/>
</dbReference>
<dbReference type="CDD" id="cd01299">
    <property type="entry name" value="Met_dep_hydrolase_A"/>
    <property type="match status" value="1"/>
</dbReference>
<dbReference type="PANTHER" id="PTHR43135">
    <property type="entry name" value="ALPHA-D-RIBOSE 1-METHYLPHOSPHONATE 5-TRIPHOSPHATE DIPHOSPHATASE"/>
    <property type="match status" value="1"/>
</dbReference>
<dbReference type="InterPro" id="IPR032466">
    <property type="entry name" value="Metal_Hydrolase"/>
</dbReference>
<evidence type="ECO:0000313" key="3">
    <source>
        <dbReference type="Proteomes" id="UP001175226"/>
    </source>
</evidence>
<organism evidence="2 3">
    <name type="scientific">Armillaria borealis</name>
    <dbReference type="NCBI Taxonomy" id="47425"/>
    <lineage>
        <taxon>Eukaryota</taxon>
        <taxon>Fungi</taxon>
        <taxon>Dikarya</taxon>
        <taxon>Basidiomycota</taxon>
        <taxon>Agaricomycotina</taxon>
        <taxon>Agaricomycetes</taxon>
        <taxon>Agaricomycetidae</taxon>
        <taxon>Agaricales</taxon>
        <taxon>Marasmiineae</taxon>
        <taxon>Physalacriaceae</taxon>
        <taxon>Armillaria</taxon>
    </lineage>
</organism>